<evidence type="ECO:0000256" key="1">
    <source>
        <dbReference type="ARBA" id="ARBA00004651"/>
    </source>
</evidence>
<dbReference type="InterPro" id="IPR020846">
    <property type="entry name" value="MFS_dom"/>
</dbReference>
<dbReference type="AlphaFoldDB" id="A0A090J1A2"/>
<evidence type="ECO:0000313" key="9">
    <source>
        <dbReference type="EMBL" id="CEE01635.1"/>
    </source>
</evidence>
<keyword evidence="2" id="KW-0813">Transport</keyword>
<feature type="transmembrane region" description="Helical" evidence="7">
    <location>
        <begin position="234"/>
        <end position="259"/>
    </location>
</feature>
<dbReference type="InterPro" id="IPR050189">
    <property type="entry name" value="MFS_Efflux_Transporters"/>
</dbReference>
<dbReference type="PRINTS" id="PR01035">
    <property type="entry name" value="TCRTETA"/>
</dbReference>
<protein>
    <submittedName>
        <fullName evidence="9">Major facilitator transporter</fullName>
    </submittedName>
</protein>
<dbReference type="PANTHER" id="PTHR43124:SF10">
    <property type="entry name" value="PURINE EFFLUX PUMP PBUE"/>
    <property type="match status" value="1"/>
</dbReference>
<name>A0A090J1A2_9BACI</name>
<evidence type="ECO:0000256" key="6">
    <source>
        <dbReference type="ARBA" id="ARBA00023136"/>
    </source>
</evidence>
<organism evidence="9 10">
    <name type="scientific">Caldibacillus thermoamylovorans</name>
    <dbReference type="NCBI Taxonomy" id="35841"/>
    <lineage>
        <taxon>Bacteria</taxon>
        <taxon>Bacillati</taxon>
        <taxon>Bacillota</taxon>
        <taxon>Bacilli</taxon>
        <taxon>Bacillales</taxon>
        <taxon>Bacillaceae</taxon>
        <taxon>Caldibacillus</taxon>
    </lineage>
</organism>
<dbReference type="GeneID" id="92961023"/>
<evidence type="ECO:0000256" key="5">
    <source>
        <dbReference type="ARBA" id="ARBA00022989"/>
    </source>
</evidence>
<comment type="subcellular location">
    <subcellularLocation>
        <location evidence="1">Cell membrane</location>
        <topology evidence="1">Multi-pass membrane protein</topology>
    </subcellularLocation>
</comment>
<feature type="transmembrane region" description="Helical" evidence="7">
    <location>
        <begin position="201"/>
        <end position="222"/>
    </location>
</feature>
<dbReference type="InterPro" id="IPR036259">
    <property type="entry name" value="MFS_trans_sf"/>
</dbReference>
<dbReference type="CDD" id="cd17324">
    <property type="entry name" value="MFS_NepI_like"/>
    <property type="match status" value="1"/>
</dbReference>
<proteinExistence type="predicted"/>
<feature type="domain" description="Major facilitator superfamily (MFS) profile" evidence="8">
    <location>
        <begin position="4"/>
        <end position="386"/>
    </location>
</feature>
<feature type="transmembrane region" description="Helical" evidence="7">
    <location>
        <begin position="331"/>
        <end position="352"/>
    </location>
</feature>
<accession>A0A090J1A2</accession>
<dbReference type="Gene3D" id="1.20.1250.20">
    <property type="entry name" value="MFS general substrate transporter like domains"/>
    <property type="match status" value="2"/>
</dbReference>
<dbReference type="SUPFAM" id="SSF103473">
    <property type="entry name" value="MFS general substrate transporter"/>
    <property type="match status" value="1"/>
</dbReference>
<keyword evidence="3" id="KW-1003">Cell membrane</keyword>
<sequence>MNKRIYFLMIIAFVVGMVELIISGILDLIAADLDVSLSQAGYLITIFALIFALLSPVLLILTANIERKRLMLICLWIFLFGNIITIFSPTYAIVFVGRIISATSGALLTILCLVMAPNMVEPQYRGRAIGVISMGVSGALVLGIPIGLVLGNSFGWRAPFVMIAVLTFFSIIGVYLWMSRIEPESQVPLHIQLASLKSRKVLFALLTTFLYMAGHTVLYGYFKPFLQETMGLDGTWISIIYFIFGISAVSGGGIGGALADLFGSKKTIVISLILFTGLFLIIPHTTGLIPLFIVASIVWGILSWGVSPAMQSYLIESSPKTASIQQSLNNSALHLGVATGSFVGGMVIEHASINENPYAGSILILLSVLTIIVSFRARQTVVPDTEMEG</sequence>
<keyword evidence="10" id="KW-1185">Reference proteome</keyword>
<feature type="transmembrane region" description="Helical" evidence="7">
    <location>
        <begin position="7"/>
        <end position="30"/>
    </location>
</feature>
<keyword evidence="4 7" id="KW-0812">Transmembrane</keyword>
<feature type="transmembrane region" description="Helical" evidence="7">
    <location>
        <begin position="358"/>
        <end position="377"/>
    </location>
</feature>
<feature type="transmembrane region" description="Helical" evidence="7">
    <location>
        <begin position="93"/>
        <end position="116"/>
    </location>
</feature>
<feature type="transmembrane region" description="Helical" evidence="7">
    <location>
        <begin position="42"/>
        <end position="63"/>
    </location>
</feature>
<evidence type="ECO:0000256" key="2">
    <source>
        <dbReference type="ARBA" id="ARBA00022448"/>
    </source>
</evidence>
<dbReference type="Pfam" id="PF07690">
    <property type="entry name" value="MFS_1"/>
    <property type="match status" value="1"/>
</dbReference>
<dbReference type="RefSeq" id="WP_034770225.1">
    <property type="nucleotide sequence ID" value="NZ_CCRF01000052.1"/>
</dbReference>
<evidence type="ECO:0000313" key="10">
    <source>
        <dbReference type="Proteomes" id="UP000040576"/>
    </source>
</evidence>
<evidence type="ECO:0000256" key="4">
    <source>
        <dbReference type="ARBA" id="ARBA00022692"/>
    </source>
</evidence>
<evidence type="ECO:0000256" key="3">
    <source>
        <dbReference type="ARBA" id="ARBA00022475"/>
    </source>
</evidence>
<dbReference type="GO" id="GO:0005886">
    <property type="term" value="C:plasma membrane"/>
    <property type="evidence" value="ECO:0007669"/>
    <property type="project" value="UniProtKB-SubCell"/>
</dbReference>
<dbReference type="Proteomes" id="UP000040576">
    <property type="component" value="Unassembled WGS sequence"/>
</dbReference>
<feature type="transmembrane region" description="Helical" evidence="7">
    <location>
        <begin position="128"/>
        <end position="150"/>
    </location>
</feature>
<dbReference type="InterPro" id="IPR011701">
    <property type="entry name" value="MFS"/>
</dbReference>
<evidence type="ECO:0000259" key="8">
    <source>
        <dbReference type="PROSITE" id="PS50850"/>
    </source>
</evidence>
<feature type="transmembrane region" description="Helical" evidence="7">
    <location>
        <begin position="266"/>
        <end position="282"/>
    </location>
</feature>
<dbReference type="EMBL" id="CCRF01000052">
    <property type="protein sequence ID" value="CEE01635.1"/>
    <property type="molecule type" value="Genomic_DNA"/>
</dbReference>
<gene>
    <name evidence="9" type="ORF">BT1A1_1809</name>
</gene>
<keyword evidence="6 7" id="KW-0472">Membrane</keyword>
<dbReference type="GO" id="GO:0022857">
    <property type="term" value="F:transmembrane transporter activity"/>
    <property type="evidence" value="ECO:0007669"/>
    <property type="project" value="InterPro"/>
</dbReference>
<feature type="transmembrane region" description="Helical" evidence="7">
    <location>
        <begin position="288"/>
        <end position="310"/>
    </location>
</feature>
<reference evidence="9 10" key="1">
    <citation type="submission" date="2014-07" db="EMBL/GenBank/DDBJ databases">
        <authorList>
            <person name="Wibberg Daniel"/>
        </authorList>
    </citation>
    <scope>NUCLEOTIDE SEQUENCE [LARGE SCALE GENOMIC DNA]</scope>
</reference>
<keyword evidence="5 7" id="KW-1133">Transmembrane helix</keyword>
<evidence type="ECO:0000256" key="7">
    <source>
        <dbReference type="SAM" id="Phobius"/>
    </source>
</evidence>
<dbReference type="PROSITE" id="PS50850">
    <property type="entry name" value="MFS"/>
    <property type="match status" value="1"/>
</dbReference>
<dbReference type="InterPro" id="IPR001958">
    <property type="entry name" value="Tet-R_TetA/multi-R_MdtG-like"/>
</dbReference>
<feature type="transmembrane region" description="Helical" evidence="7">
    <location>
        <begin position="70"/>
        <end position="87"/>
    </location>
</feature>
<feature type="transmembrane region" description="Helical" evidence="7">
    <location>
        <begin position="156"/>
        <end position="178"/>
    </location>
</feature>
<dbReference type="PANTHER" id="PTHR43124">
    <property type="entry name" value="PURINE EFFLUX PUMP PBUE"/>
    <property type="match status" value="1"/>
</dbReference>